<comment type="caution">
    <text evidence="1">The sequence shown here is derived from an EMBL/GenBank/DDBJ whole genome shotgun (WGS) entry which is preliminary data.</text>
</comment>
<dbReference type="AlphaFoldDB" id="A0A2P5BFW0"/>
<dbReference type="OrthoDB" id="10417464at2759"/>
<organism evidence="1 2">
    <name type="scientific">Parasponia andersonii</name>
    <name type="common">Sponia andersonii</name>
    <dbReference type="NCBI Taxonomy" id="3476"/>
    <lineage>
        <taxon>Eukaryota</taxon>
        <taxon>Viridiplantae</taxon>
        <taxon>Streptophyta</taxon>
        <taxon>Embryophyta</taxon>
        <taxon>Tracheophyta</taxon>
        <taxon>Spermatophyta</taxon>
        <taxon>Magnoliopsida</taxon>
        <taxon>eudicotyledons</taxon>
        <taxon>Gunneridae</taxon>
        <taxon>Pentapetalae</taxon>
        <taxon>rosids</taxon>
        <taxon>fabids</taxon>
        <taxon>Rosales</taxon>
        <taxon>Cannabaceae</taxon>
        <taxon>Parasponia</taxon>
    </lineage>
</organism>
<name>A0A2P5BFW0_PARAD</name>
<gene>
    <name evidence="1" type="ORF">PanWU01x14_242840</name>
</gene>
<sequence length="158" mass="18313">MSSGGRRIRHRHIGLLVDLVLEDPDLVSYPIFRGLGVHCFEKGPERPRGVGADGNDQRLFGEGGEKPRHEELIVPVPGQERLIHILTGLDPDVLWRTWMSAQDEAFRLERLDDRLNCVFPQQVILAVQFDPDFVAEDVHDWYDLLDRLRVFVIRRRHC</sequence>
<dbReference type="Proteomes" id="UP000237105">
    <property type="component" value="Unassembled WGS sequence"/>
</dbReference>
<accession>A0A2P5BFW0</accession>
<evidence type="ECO:0000313" key="1">
    <source>
        <dbReference type="EMBL" id="PON47663.1"/>
    </source>
</evidence>
<proteinExistence type="predicted"/>
<reference evidence="2" key="1">
    <citation type="submission" date="2016-06" db="EMBL/GenBank/DDBJ databases">
        <title>Parallel loss of symbiosis genes in relatives of nitrogen-fixing non-legume Parasponia.</title>
        <authorList>
            <person name="Van Velzen R."/>
            <person name="Holmer R."/>
            <person name="Bu F."/>
            <person name="Rutten L."/>
            <person name="Van Zeijl A."/>
            <person name="Liu W."/>
            <person name="Santuari L."/>
            <person name="Cao Q."/>
            <person name="Sharma T."/>
            <person name="Shen D."/>
            <person name="Roswanjaya Y."/>
            <person name="Wardhani T."/>
            <person name="Kalhor M.S."/>
            <person name="Jansen J."/>
            <person name="Van den Hoogen J."/>
            <person name="Gungor B."/>
            <person name="Hartog M."/>
            <person name="Hontelez J."/>
            <person name="Verver J."/>
            <person name="Yang W.-C."/>
            <person name="Schijlen E."/>
            <person name="Repin R."/>
            <person name="Schilthuizen M."/>
            <person name="Schranz E."/>
            <person name="Heidstra R."/>
            <person name="Miyata K."/>
            <person name="Fedorova E."/>
            <person name="Kohlen W."/>
            <person name="Bisseling T."/>
            <person name="Smit S."/>
            <person name="Geurts R."/>
        </authorList>
    </citation>
    <scope>NUCLEOTIDE SEQUENCE [LARGE SCALE GENOMIC DNA]</scope>
    <source>
        <strain evidence="2">cv. WU1-14</strain>
    </source>
</reference>
<dbReference type="EMBL" id="JXTB01000291">
    <property type="protein sequence ID" value="PON47663.1"/>
    <property type="molecule type" value="Genomic_DNA"/>
</dbReference>
<evidence type="ECO:0000313" key="2">
    <source>
        <dbReference type="Proteomes" id="UP000237105"/>
    </source>
</evidence>
<keyword evidence="2" id="KW-1185">Reference proteome</keyword>
<protein>
    <submittedName>
        <fullName evidence="1">Uncharacterized protein</fullName>
    </submittedName>
</protein>